<protein>
    <submittedName>
        <fullName evidence="1">Uncharacterized protein</fullName>
    </submittedName>
</protein>
<reference evidence="1 2" key="1">
    <citation type="journal article" date="2013" name="Genome Announc.">
        <title>Draft Genome Sequence of Rhizobium mesoamericanum STM3625, a Nitrogen-Fixing Symbiont of Mimosa pudica Isolated in French Guiana (South America).</title>
        <authorList>
            <person name="Moulin L."/>
            <person name="Mornico D."/>
            <person name="Melkonian R."/>
            <person name="Klonowska A."/>
        </authorList>
    </citation>
    <scope>NUCLEOTIDE SEQUENCE [LARGE SCALE GENOMIC DNA]</scope>
    <source>
        <strain evidence="1 2">STM3625</strain>
    </source>
</reference>
<dbReference type="HOGENOM" id="CLU_2938584_0_0_5"/>
<dbReference type="STRING" id="1211777.BN77_1108"/>
<keyword evidence="2" id="KW-1185">Reference proteome</keyword>
<evidence type="ECO:0000313" key="2">
    <source>
        <dbReference type="Proteomes" id="UP000009319"/>
    </source>
</evidence>
<name>K0PBQ0_9HYPH</name>
<proteinExistence type="predicted"/>
<dbReference type="Proteomes" id="UP000009319">
    <property type="component" value="Unassembled WGS sequence"/>
</dbReference>
<organism evidence="1 2">
    <name type="scientific">Rhizobium mesoamericanum STM3625</name>
    <dbReference type="NCBI Taxonomy" id="1211777"/>
    <lineage>
        <taxon>Bacteria</taxon>
        <taxon>Pseudomonadati</taxon>
        <taxon>Pseudomonadota</taxon>
        <taxon>Alphaproteobacteria</taxon>
        <taxon>Hyphomicrobiales</taxon>
        <taxon>Rhizobiaceae</taxon>
        <taxon>Rhizobium/Agrobacterium group</taxon>
        <taxon>Rhizobium</taxon>
    </lineage>
</organism>
<comment type="caution">
    <text evidence="1">The sequence shown here is derived from an EMBL/GenBank/DDBJ whole genome shotgun (WGS) entry which is preliminary data.</text>
</comment>
<dbReference type="AlphaFoldDB" id="K0PBQ0"/>
<gene>
    <name evidence="1" type="ORF">BN77_1108</name>
</gene>
<accession>K0PBQ0</accession>
<evidence type="ECO:0000313" key="1">
    <source>
        <dbReference type="EMBL" id="CCM74001.1"/>
    </source>
</evidence>
<dbReference type="EMBL" id="CANI01000002">
    <property type="protein sequence ID" value="CCM74001.1"/>
    <property type="molecule type" value="Genomic_DNA"/>
</dbReference>
<sequence length="60" mass="6400">MIVFDRVEGLIAGLSPAASDLDKGLIPSPGLCPHFRAAIARPPGYGGFVFLLYLLNDSLR</sequence>